<name>A0ABS3CQ77_9ALTE</name>
<evidence type="ECO:0000259" key="2">
    <source>
        <dbReference type="Pfam" id="PF06439"/>
    </source>
</evidence>
<evidence type="ECO:0000313" key="3">
    <source>
        <dbReference type="EMBL" id="MBN7819253.1"/>
    </source>
</evidence>
<dbReference type="PROSITE" id="PS51257">
    <property type="entry name" value="PROKAR_LIPOPROTEIN"/>
    <property type="match status" value="1"/>
</dbReference>
<comment type="caution">
    <text evidence="3">The sequence shown here is derived from an EMBL/GenBank/DDBJ whole genome shotgun (WGS) entry which is preliminary data.</text>
</comment>
<dbReference type="RefSeq" id="WP_206593070.1">
    <property type="nucleotide sequence ID" value="NZ_JAFKCS010000003.1"/>
</dbReference>
<accession>A0ABS3CQ77</accession>
<keyword evidence="4" id="KW-1185">Reference proteome</keyword>
<organism evidence="3 4">
    <name type="scientific">Bowmanella yangjiangensis</name>
    <dbReference type="NCBI Taxonomy" id="2811230"/>
    <lineage>
        <taxon>Bacteria</taxon>
        <taxon>Pseudomonadati</taxon>
        <taxon>Pseudomonadota</taxon>
        <taxon>Gammaproteobacteria</taxon>
        <taxon>Alteromonadales</taxon>
        <taxon>Alteromonadaceae</taxon>
        <taxon>Bowmanella</taxon>
    </lineage>
</organism>
<reference evidence="3 4" key="1">
    <citation type="submission" date="2021-03" db="EMBL/GenBank/DDBJ databases">
        <title>novel species isolated from a fishpond in China.</title>
        <authorList>
            <person name="Lu H."/>
            <person name="Cai Z."/>
        </authorList>
    </citation>
    <scope>NUCLEOTIDE SEQUENCE [LARGE SCALE GENOMIC DNA]</scope>
    <source>
        <strain evidence="3 4">Y57</strain>
    </source>
</reference>
<keyword evidence="1" id="KW-0732">Signal</keyword>
<dbReference type="Proteomes" id="UP000663992">
    <property type="component" value="Unassembled WGS sequence"/>
</dbReference>
<gene>
    <name evidence="3" type="ORF">J0A65_05215</name>
</gene>
<evidence type="ECO:0000313" key="4">
    <source>
        <dbReference type="Proteomes" id="UP000663992"/>
    </source>
</evidence>
<evidence type="ECO:0000256" key="1">
    <source>
        <dbReference type="SAM" id="SignalP"/>
    </source>
</evidence>
<sequence>MLNRSVLSVMLLASCVFAVSAADNQLSEKEKAEGWELLFDGQDLSQWRNFKRDTLSDKWQAKDGVLQLSGAGGGDILTKKTYENFELQVDWKISAGGNSGIFVLVDETGNAIYSHAPEIQILDDARHSDNKIDSHRSGSLYDLLAAPASAQKPAENWNHVVIRLEQGHLQVWQNDVVTTSIVIGSSSWNTLMAASKFANWDGFAKQHSGHIGLQDHGDPVYFKNIKIKEL</sequence>
<proteinExistence type="predicted"/>
<dbReference type="InterPro" id="IPR010496">
    <property type="entry name" value="AL/BT2_dom"/>
</dbReference>
<feature type="chain" id="PRO_5046152565" evidence="1">
    <location>
        <begin position="22"/>
        <end position="230"/>
    </location>
</feature>
<feature type="signal peptide" evidence="1">
    <location>
        <begin position="1"/>
        <end position="21"/>
    </location>
</feature>
<dbReference type="Gene3D" id="2.60.120.560">
    <property type="entry name" value="Exo-inulinase, domain 1"/>
    <property type="match status" value="1"/>
</dbReference>
<dbReference type="Pfam" id="PF06439">
    <property type="entry name" value="3keto-disac_hyd"/>
    <property type="match status" value="1"/>
</dbReference>
<dbReference type="EMBL" id="JAFKCS010000003">
    <property type="protein sequence ID" value="MBN7819253.1"/>
    <property type="molecule type" value="Genomic_DNA"/>
</dbReference>
<protein>
    <submittedName>
        <fullName evidence="3">DUF1080 domain-containing protein</fullName>
    </submittedName>
</protein>
<feature type="domain" description="3-keto-alpha-glucoside-1,2-lyase/3-keto-2-hydroxy-glucal hydratase" evidence="2">
    <location>
        <begin position="34"/>
        <end position="228"/>
    </location>
</feature>